<feature type="compositionally biased region" description="Acidic residues" evidence="1">
    <location>
        <begin position="132"/>
        <end position="146"/>
    </location>
</feature>
<keyword evidence="2" id="KW-0378">Hydrolase</keyword>
<dbReference type="InterPro" id="IPR043504">
    <property type="entry name" value="Peptidase_S1_PA_chymotrypsin"/>
</dbReference>
<dbReference type="GO" id="GO:0008233">
    <property type="term" value="F:peptidase activity"/>
    <property type="evidence" value="ECO:0007669"/>
    <property type="project" value="UniProtKB-KW"/>
</dbReference>
<keyword evidence="3" id="KW-1185">Reference proteome</keyword>
<dbReference type="EMBL" id="JASBRG010000008">
    <property type="protein sequence ID" value="MDI3322651.1"/>
    <property type="molecule type" value="Genomic_DNA"/>
</dbReference>
<evidence type="ECO:0000256" key="1">
    <source>
        <dbReference type="SAM" id="MobiDB-lite"/>
    </source>
</evidence>
<evidence type="ECO:0000313" key="2">
    <source>
        <dbReference type="EMBL" id="MDI3322651.1"/>
    </source>
</evidence>
<protein>
    <submittedName>
        <fullName evidence="2">Serine protease</fullName>
    </submittedName>
</protein>
<keyword evidence="2" id="KW-0645">Protease</keyword>
<dbReference type="GO" id="GO:0006508">
    <property type="term" value="P:proteolysis"/>
    <property type="evidence" value="ECO:0007669"/>
    <property type="project" value="UniProtKB-KW"/>
</dbReference>
<dbReference type="InterPro" id="IPR009003">
    <property type="entry name" value="Peptidase_S1_PA"/>
</dbReference>
<accession>A0ABT6RJK5</accession>
<sequence length="351" mass="38815">MLIKNKSYYKITFEDKSVAFFNTISGSNISGFTFNEEDAKENASSCYGTGFFIGKNGLIATNFHVACGGLRQLLSEINFKAAVIQEMRDQHEGIKSDIKYYAQRLKRNHPDDSLYFSNFLPANIDENSSTGNEEDEGGDEEEEDIENTSVAHFHNVIDSKIELKRKIETVVSKRFKIEIIPVELGITLDGSTDDTNEYFCHLYSLTDNKNVDLAIIQTDSKSEPGNIGKGIDVFSTNTGVGNIVDKKDTIKVTTPLFLVGYNCGPEIAQTSKGIKVQLTKGEVSQDNDDYRVLYSIPSLAGSSGSPVFNGNGQLVAINYCGYADENNFNYGVLACHLQKLLNKKPKLTLPD</sequence>
<dbReference type="SUPFAM" id="SSF50494">
    <property type="entry name" value="Trypsin-like serine proteases"/>
    <property type="match status" value="1"/>
</dbReference>
<dbReference type="Gene3D" id="2.40.10.10">
    <property type="entry name" value="Trypsin-like serine proteases"/>
    <property type="match status" value="2"/>
</dbReference>
<comment type="caution">
    <text evidence="2">The sequence shown here is derived from an EMBL/GenBank/DDBJ whole genome shotgun (WGS) entry which is preliminary data.</text>
</comment>
<proteinExistence type="predicted"/>
<dbReference type="Proteomes" id="UP001226434">
    <property type="component" value="Unassembled WGS sequence"/>
</dbReference>
<reference evidence="2 3" key="1">
    <citation type="submission" date="2023-05" db="EMBL/GenBank/DDBJ databases">
        <title>Genome sequence of Pinibacter sp. MAH-24.</title>
        <authorList>
            <person name="Huq M.A."/>
        </authorList>
    </citation>
    <scope>NUCLEOTIDE SEQUENCE [LARGE SCALE GENOMIC DNA]</scope>
    <source>
        <strain evidence="2 3">MAH-24</strain>
    </source>
</reference>
<evidence type="ECO:0000313" key="3">
    <source>
        <dbReference type="Proteomes" id="UP001226434"/>
    </source>
</evidence>
<feature type="region of interest" description="Disordered" evidence="1">
    <location>
        <begin position="124"/>
        <end position="146"/>
    </location>
</feature>
<gene>
    <name evidence="2" type="ORF">QJ048_22870</name>
</gene>
<dbReference type="Pfam" id="PF13365">
    <property type="entry name" value="Trypsin_2"/>
    <property type="match status" value="1"/>
</dbReference>
<name>A0ABT6RJK5_9BACT</name>
<dbReference type="RefSeq" id="WP_282336790.1">
    <property type="nucleotide sequence ID" value="NZ_JASBRG010000008.1"/>
</dbReference>
<organism evidence="2 3">
    <name type="scientific">Pinibacter soli</name>
    <dbReference type="NCBI Taxonomy" id="3044211"/>
    <lineage>
        <taxon>Bacteria</taxon>
        <taxon>Pseudomonadati</taxon>
        <taxon>Bacteroidota</taxon>
        <taxon>Chitinophagia</taxon>
        <taxon>Chitinophagales</taxon>
        <taxon>Chitinophagaceae</taxon>
        <taxon>Pinibacter</taxon>
    </lineage>
</organism>